<dbReference type="EC" id="2.1.1.190" evidence="9"/>
<feature type="binding site" evidence="6">
    <location>
        <position position="342"/>
    </location>
    <ligand>
        <name>S-adenosyl-L-methionine</name>
        <dbReference type="ChEBI" id="CHEBI:59789"/>
    </ligand>
</feature>
<dbReference type="InterPro" id="IPR010280">
    <property type="entry name" value="U5_MeTrfase_fam"/>
</dbReference>
<dbReference type="PROSITE" id="PS50926">
    <property type="entry name" value="TRAM"/>
    <property type="match status" value="1"/>
</dbReference>
<keyword evidence="10" id="KW-1185">Reference proteome</keyword>
<dbReference type="Gene3D" id="2.40.50.140">
    <property type="entry name" value="Nucleic acid-binding proteins"/>
    <property type="match status" value="1"/>
</dbReference>
<protein>
    <submittedName>
        <fullName evidence="9">23S rRNA (Uracil(1939)-C(5))-methyltransferase RlmD</fullName>
        <ecNumber evidence="9">2.1.1.190</ecNumber>
    </submittedName>
</protein>
<feature type="binding site" evidence="6">
    <location>
        <position position="292"/>
    </location>
    <ligand>
        <name>S-adenosyl-L-methionine</name>
        <dbReference type="ChEBI" id="CHEBI:59789"/>
    </ligand>
</feature>
<gene>
    <name evidence="9" type="primary">rlmD</name>
    <name evidence="9" type="ORF">IC620_12340</name>
</gene>
<dbReference type="Pfam" id="PF05958">
    <property type="entry name" value="tRNA_U5-meth_tr"/>
    <property type="match status" value="1"/>
</dbReference>
<dbReference type="Pfam" id="PF01938">
    <property type="entry name" value="TRAM"/>
    <property type="match status" value="1"/>
</dbReference>
<dbReference type="InterPro" id="IPR030390">
    <property type="entry name" value="MeTrfase_TrmA_AS"/>
</dbReference>
<organism evidence="9 10">
    <name type="scientific">Polycladospora coralii</name>
    <dbReference type="NCBI Taxonomy" id="2771432"/>
    <lineage>
        <taxon>Bacteria</taxon>
        <taxon>Bacillati</taxon>
        <taxon>Bacillota</taxon>
        <taxon>Bacilli</taxon>
        <taxon>Bacillales</taxon>
        <taxon>Thermoactinomycetaceae</taxon>
        <taxon>Polycladospora</taxon>
    </lineage>
</organism>
<dbReference type="InterPro" id="IPR030391">
    <property type="entry name" value="MeTrfase_TrmA_CS"/>
</dbReference>
<evidence type="ECO:0000256" key="1">
    <source>
        <dbReference type="ARBA" id="ARBA00022485"/>
    </source>
</evidence>
<dbReference type="FunFam" id="2.40.50.140:FF:000097">
    <property type="entry name" value="23S rRNA (uracil(1939)-C(5))-methyltransferase RlmD"/>
    <property type="match status" value="1"/>
</dbReference>
<dbReference type="SUPFAM" id="SSF50249">
    <property type="entry name" value="Nucleic acid-binding proteins"/>
    <property type="match status" value="1"/>
</dbReference>
<feature type="binding site" evidence="6">
    <location>
        <position position="390"/>
    </location>
    <ligand>
        <name>S-adenosyl-L-methionine</name>
        <dbReference type="ChEBI" id="CHEBI:59789"/>
    </ligand>
</feature>
<dbReference type="GO" id="GO:0070041">
    <property type="term" value="F:rRNA (uridine-C5-)-methyltransferase activity"/>
    <property type="evidence" value="ECO:0007669"/>
    <property type="project" value="TreeGrafter"/>
</dbReference>
<dbReference type="GO" id="GO:0070475">
    <property type="term" value="P:rRNA base methylation"/>
    <property type="evidence" value="ECO:0007669"/>
    <property type="project" value="TreeGrafter"/>
</dbReference>
<evidence type="ECO:0000256" key="4">
    <source>
        <dbReference type="ARBA" id="ARBA00022691"/>
    </source>
</evidence>
<proteinExistence type="inferred from homology"/>
<keyword evidence="4 6" id="KW-0949">S-adenosyl-L-methionine</keyword>
<dbReference type="InterPro" id="IPR012340">
    <property type="entry name" value="NA-bd_OB-fold"/>
</dbReference>
<feature type="active site" evidence="7">
    <location>
        <position position="417"/>
    </location>
</feature>
<name>A0A926N6K6_9BACL</name>
<dbReference type="InterPro" id="IPR029063">
    <property type="entry name" value="SAM-dependent_MTases_sf"/>
</dbReference>
<dbReference type="PROSITE" id="PS51687">
    <property type="entry name" value="SAM_MT_RNA_M5U"/>
    <property type="match status" value="1"/>
</dbReference>
<reference evidence="9" key="1">
    <citation type="submission" date="2020-09" db="EMBL/GenBank/DDBJ databases">
        <title>A novel bacterium of genus Hazenella, isolated from South China Sea.</title>
        <authorList>
            <person name="Huang H."/>
            <person name="Mo K."/>
            <person name="Hu Y."/>
        </authorList>
    </citation>
    <scope>NUCLEOTIDE SEQUENCE</scope>
    <source>
        <strain evidence="9">IB182357</strain>
    </source>
</reference>
<evidence type="ECO:0000256" key="7">
    <source>
        <dbReference type="PROSITE-ProRule" id="PRU10015"/>
    </source>
</evidence>
<evidence type="ECO:0000313" key="9">
    <source>
        <dbReference type="EMBL" id="MBD1373144.1"/>
    </source>
</evidence>
<feature type="binding site" evidence="6">
    <location>
        <position position="321"/>
    </location>
    <ligand>
        <name>S-adenosyl-L-methionine</name>
        <dbReference type="ChEBI" id="CHEBI:59789"/>
    </ligand>
</feature>
<dbReference type="FunFam" id="2.40.50.1070:FF:000003">
    <property type="entry name" value="23S rRNA (Uracil-5-)-methyltransferase RumA"/>
    <property type="match status" value="1"/>
</dbReference>
<comment type="similarity">
    <text evidence="6">Belongs to the class I-like SAM-binding methyltransferase superfamily. RNA M5U methyltransferase family.</text>
</comment>
<dbReference type="NCBIfam" id="TIGR00479">
    <property type="entry name" value="rumA"/>
    <property type="match status" value="1"/>
</dbReference>
<comment type="caution">
    <text evidence="9">The sequence shown here is derived from an EMBL/GenBank/DDBJ whole genome shotgun (WGS) entry which is preliminary data.</text>
</comment>
<keyword evidence="3 6" id="KW-0808">Transferase</keyword>
<sequence length="460" mass="52131">MGKQAQKQIKLKKGEVVPIRIRSLGINGEGVGFIQKQVVFVDGAIPGEELLVRISEVNRKFAKAKTLKLKKKSAYRIEPACPVYTTCGGCQLQHIDKRMQARLKREQIEEAFNRYTGLEELPLEKTIRMSEPWGYRNKAQLPLVKDKHRVRMGIYAPQSHDLVEIDDCMVQHPVLNHVLEEARKIVEQLKIPIYDEKKHRGALRYLVARISFATEEVQFTFVSRVAKLEQEEALIHAMRTQLPQVKSIYLNHNPDETSLVMGENNRILWGEEKLTEKLGDLTYRLSPRAFFQLNPLQTKRLYEEISHVAALTGKETVVDAYCGVGTIGLWLAKEAKQVIGMDTVSEAITDAKENATLNDITNATFHAGKAETLLPQWVKDGLQPDLVIADPPRTGLAQEFLDTLVQLKLPRFIYVSCNPSTLAKDSKYLLEAGFEVKRIVPLDMFPQTAHVECVALIELK</sequence>
<dbReference type="PANTHER" id="PTHR11061">
    <property type="entry name" value="RNA M5U METHYLTRANSFERASE"/>
    <property type="match status" value="1"/>
</dbReference>
<keyword evidence="1" id="KW-0004">4Fe-4S</keyword>
<accession>A0A926N6K6</accession>
<dbReference type="InterPro" id="IPR002792">
    <property type="entry name" value="TRAM_dom"/>
</dbReference>
<evidence type="ECO:0000256" key="6">
    <source>
        <dbReference type="PROSITE-ProRule" id="PRU01024"/>
    </source>
</evidence>
<dbReference type="SUPFAM" id="SSF53335">
    <property type="entry name" value="S-adenosyl-L-methionine-dependent methyltransferases"/>
    <property type="match status" value="1"/>
</dbReference>
<dbReference type="Gene3D" id="2.40.50.1070">
    <property type="match status" value="1"/>
</dbReference>
<keyword evidence="1" id="KW-0408">Iron</keyword>
<evidence type="ECO:0000256" key="2">
    <source>
        <dbReference type="ARBA" id="ARBA00022603"/>
    </source>
</evidence>
<dbReference type="GO" id="GO:0051539">
    <property type="term" value="F:4 iron, 4 sulfur cluster binding"/>
    <property type="evidence" value="ECO:0007669"/>
    <property type="project" value="UniProtKB-KW"/>
</dbReference>
<keyword evidence="5" id="KW-0411">Iron-sulfur</keyword>
<dbReference type="Gene3D" id="3.40.50.150">
    <property type="entry name" value="Vaccinia Virus protein VP39"/>
    <property type="match status" value="1"/>
</dbReference>
<dbReference type="AlphaFoldDB" id="A0A926N6K6"/>
<feature type="domain" description="TRAM" evidence="8">
    <location>
        <begin position="10"/>
        <end position="68"/>
    </location>
</feature>
<feature type="active site" description="Nucleophile" evidence="6">
    <location>
        <position position="417"/>
    </location>
</feature>
<evidence type="ECO:0000259" key="8">
    <source>
        <dbReference type="PROSITE" id="PS50926"/>
    </source>
</evidence>
<dbReference type="FunFam" id="3.40.50.150:FF:000009">
    <property type="entry name" value="23S rRNA (Uracil(1939)-C(5))-methyltransferase RlmD"/>
    <property type="match status" value="1"/>
</dbReference>
<evidence type="ECO:0000313" key="10">
    <source>
        <dbReference type="Proteomes" id="UP000661691"/>
    </source>
</evidence>
<dbReference type="PANTHER" id="PTHR11061:SF45">
    <property type="match status" value="1"/>
</dbReference>
<dbReference type="Proteomes" id="UP000661691">
    <property type="component" value="Unassembled WGS sequence"/>
</dbReference>
<keyword evidence="2 6" id="KW-0489">Methyltransferase</keyword>
<dbReference type="EMBL" id="JACXAH010000018">
    <property type="protein sequence ID" value="MBD1373144.1"/>
    <property type="molecule type" value="Genomic_DNA"/>
</dbReference>
<dbReference type="RefSeq" id="WP_191142333.1">
    <property type="nucleotide sequence ID" value="NZ_JACXAH010000018.1"/>
</dbReference>
<dbReference type="PROSITE" id="PS01231">
    <property type="entry name" value="TRMA_2"/>
    <property type="match status" value="1"/>
</dbReference>
<evidence type="ECO:0000256" key="3">
    <source>
        <dbReference type="ARBA" id="ARBA00022679"/>
    </source>
</evidence>
<evidence type="ECO:0000256" key="5">
    <source>
        <dbReference type="ARBA" id="ARBA00023014"/>
    </source>
</evidence>
<dbReference type="CDD" id="cd02440">
    <property type="entry name" value="AdoMet_MTases"/>
    <property type="match status" value="1"/>
</dbReference>
<dbReference type="PROSITE" id="PS01230">
    <property type="entry name" value="TRMA_1"/>
    <property type="match status" value="1"/>
</dbReference>
<keyword evidence="1" id="KW-0479">Metal-binding</keyword>